<sequence length="138" mass="14843">MGWVRLGIANLITGTGPNPAHFKWADSGQLSILRATSRKNHPNPLSTMNANKYGEIGCSITNSSTTLSSVYHKVSPDISVEQSVARDRGLMMMVADGARKTRANQEERLRSDDGSGGERGKEIQGGEIEGGEIQRGES</sequence>
<accession>A0A5N5HP64</accession>
<keyword evidence="3" id="KW-1185">Reference proteome</keyword>
<evidence type="ECO:0000313" key="3">
    <source>
        <dbReference type="Proteomes" id="UP000327157"/>
    </source>
</evidence>
<protein>
    <submittedName>
        <fullName evidence="2">Leukotriene A-4 hydrolase-like protein</fullName>
    </submittedName>
</protein>
<evidence type="ECO:0000313" key="2">
    <source>
        <dbReference type="EMBL" id="KAB2627320.1"/>
    </source>
</evidence>
<reference evidence="2 3" key="3">
    <citation type="submission" date="2019-11" db="EMBL/GenBank/DDBJ databases">
        <title>A de novo genome assembly of a pear dwarfing rootstock.</title>
        <authorList>
            <person name="Wang F."/>
            <person name="Wang J."/>
            <person name="Li S."/>
            <person name="Zhang Y."/>
            <person name="Fang M."/>
            <person name="Ma L."/>
            <person name="Zhao Y."/>
            <person name="Jiang S."/>
        </authorList>
    </citation>
    <scope>NUCLEOTIDE SEQUENCE [LARGE SCALE GENOMIC DNA]</scope>
    <source>
        <strain evidence="2">S2</strain>
        <tissue evidence="2">Leaf</tissue>
    </source>
</reference>
<evidence type="ECO:0000256" key="1">
    <source>
        <dbReference type="SAM" id="MobiDB-lite"/>
    </source>
</evidence>
<reference evidence="3" key="2">
    <citation type="submission" date="2019-10" db="EMBL/GenBank/DDBJ databases">
        <title>A de novo genome assembly of a pear dwarfing rootstock.</title>
        <authorList>
            <person name="Wang F."/>
            <person name="Wang J."/>
            <person name="Li S."/>
            <person name="Zhang Y."/>
            <person name="Fang M."/>
            <person name="Ma L."/>
            <person name="Zhao Y."/>
            <person name="Jiang S."/>
        </authorList>
    </citation>
    <scope>NUCLEOTIDE SEQUENCE [LARGE SCALE GENOMIC DNA]</scope>
</reference>
<proteinExistence type="predicted"/>
<feature type="region of interest" description="Disordered" evidence="1">
    <location>
        <begin position="97"/>
        <end position="138"/>
    </location>
</feature>
<reference evidence="2 3" key="1">
    <citation type="submission" date="2019-09" db="EMBL/GenBank/DDBJ databases">
        <authorList>
            <person name="Ou C."/>
        </authorList>
    </citation>
    <scope>NUCLEOTIDE SEQUENCE [LARGE SCALE GENOMIC DNA]</scope>
    <source>
        <strain evidence="2">S2</strain>
        <tissue evidence="2">Leaf</tissue>
    </source>
</reference>
<name>A0A5N5HP64_9ROSA</name>
<dbReference type="AlphaFoldDB" id="A0A5N5HP64"/>
<comment type="caution">
    <text evidence="2">The sequence shown here is derived from an EMBL/GenBank/DDBJ whole genome shotgun (WGS) entry which is preliminary data.</text>
</comment>
<gene>
    <name evidence="2" type="ORF">D8674_020938</name>
</gene>
<dbReference type="Proteomes" id="UP000327157">
    <property type="component" value="Chromosome 2"/>
</dbReference>
<keyword evidence="2" id="KW-0378">Hydrolase</keyword>
<dbReference type="EMBL" id="SMOL01000157">
    <property type="protein sequence ID" value="KAB2627320.1"/>
    <property type="molecule type" value="Genomic_DNA"/>
</dbReference>
<organism evidence="2 3">
    <name type="scientific">Pyrus ussuriensis x Pyrus communis</name>
    <dbReference type="NCBI Taxonomy" id="2448454"/>
    <lineage>
        <taxon>Eukaryota</taxon>
        <taxon>Viridiplantae</taxon>
        <taxon>Streptophyta</taxon>
        <taxon>Embryophyta</taxon>
        <taxon>Tracheophyta</taxon>
        <taxon>Spermatophyta</taxon>
        <taxon>Magnoliopsida</taxon>
        <taxon>eudicotyledons</taxon>
        <taxon>Gunneridae</taxon>
        <taxon>Pentapetalae</taxon>
        <taxon>rosids</taxon>
        <taxon>fabids</taxon>
        <taxon>Rosales</taxon>
        <taxon>Rosaceae</taxon>
        <taxon>Amygdaloideae</taxon>
        <taxon>Maleae</taxon>
        <taxon>Pyrus</taxon>
    </lineage>
</organism>
<dbReference type="GO" id="GO:0016787">
    <property type="term" value="F:hydrolase activity"/>
    <property type="evidence" value="ECO:0007669"/>
    <property type="project" value="UniProtKB-KW"/>
</dbReference>
<feature type="compositionally biased region" description="Basic and acidic residues" evidence="1">
    <location>
        <begin position="97"/>
        <end position="124"/>
    </location>
</feature>